<keyword evidence="1" id="KW-0472">Membrane</keyword>
<evidence type="ECO:0000256" key="1">
    <source>
        <dbReference type="SAM" id="Phobius"/>
    </source>
</evidence>
<accession>A0A2T1A248</accession>
<feature type="transmembrane region" description="Helical" evidence="1">
    <location>
        <begin position="24"/>
        <end position="45"/>
    </location>
</feature>
<gene>
    <name evidence="2" type="ORF">CLV47_10416</name>
</gene>
<protein>
    <submittedName>
        <fullName evidence="2">Uncharacterized protein</fullName>
    </submittedName>
</protein>
<sequence>MTKEQSADNAQPSARSLWDRTPTAFKFGLVVAILGFFVSMTVFRSSSVNGAVVSCSYYNLGALAVALVVVVCAFTGFTDGRKRHPRLRPSSPWLYGGTVVLLALAAIHVARGFGIIGGGC</sequence>
<keyword evidence="3" id="KW-1185">Reference proteome</keyword>
<evidence type="ECO:0000313" key="2">
    <source>
        <dbReference type="EMBL" id="PRZ42672.1"/>
    </source>
</evidence>
<comment type="caution">
    <text evidence="2">The sequence shown here is derived from an EMBL/GenBank/DDBJ whole genome shotgun (WGS) entry which is preliminary data.</text>
</comment>
<dbReference type="Proteomes" id="UP000237752">
    <property type="component" value="Unassembled WGS sequence"/>
</dbReference>
<feature type="transmembrane region" description="Helical" evidence="1">
    <location>
        <begin position="93"/>
        <end position="116"/>
    </location>
</feature>
<feature type="transmembrane region" description="Helical" evidence="1">
    <location>
        <begin position="57"/>
        <end position="77"/>
    </location>
</feature>
<organism evidence="2 3">
    <name type="scientific">Antricoccus suffuscus</name>
    <dbReference type="NCBI Taxonomy" id="1629062"/>
    <lineage>
        <taxon>Bacteria</taxon>
        <taxon>Bacillati</taxon>
        <taxon>Actinomycetota</taxon>
        <taxon>Actinomycetes</taxon>
        <taxon>Geodermatophilales</taxon>
        <taxon>Antricoccaceae</taxon>
        <taxon>Antricoccus</taxon>
    </lineage>
</organism>
<dbReference type="EMBL" id="PVUE01000004">
    <property type="protein sequence ID" value="PRZ42672.1"/>
    <property type="molecule type" value="Genomic_DNA"/>
</dbReference>
<proteinExistence type="predicted"/>
<keyword evidence="1" id="KW-1133">Transmembrane helix</keyword>
<dbReference type="RefSeq" id="WP_106348220.1">
    <property type="nucleotide sequence ID" value="NZ_PVUE01000004.1"/>
</dbReference>
<dbReference type="AlphaFoldDB" id="A0A2T1A248"/>
<keyword evidence="1" id="KW-0812">Transmembrane</keyword>
<evidence type="ECO:0000313" key="3">
    <source>
        <dbReference type="Proteomes" id="UP000237752"/>
    </source>
</evidence>
<reference evidence="2 3" key="1">
    <citation type="submission" date="2018-03" db="EMBL/GenBank/DDBJ databases">
        <title>Genomic Encyclopedia of Archaeal and Bacterial Type Strains, Phase II (KMG-II): from individual species to whole genera.</title>
        <authorList>
            <person name="Goeker M."/>
        </authorList>
    </citation>
    <scope>NUCLEOTIDE SEQUENCE [LARGE SCALE GENOMIC DNA]</scope>
    <source>
        <strain evidence="2 3">DSM 100065</strain>
    </source>
</reference>
<name>A0A2T1A248_9ACTN</name>